<dbReference type="HOGENOM" id="CLU_003001_2_0_1"/>
<dbReference type="PANTHER" id="PTHR10183">
    <property type="entry name" value="CALPAIN"/>
    <property type="match status" value="1"/>
</dbReference>
<dbReference type="GO" id="GO:0005737">
    <property type="term" value="C:cytoplasm"/>
    <property type="evidence" value="ECO:0007669"/>
    <property type="project" value="TreeGrafter"/>
</dbReference>
<dbReference type="GO" id="GO:0004198">
    <property type="term" value="F:calcium-dependent cysteine-type endopeptidase activity"/>
    <property type="evidence" value="ECO:0007669"/>
    <property type="project" value="InterPro"/>
</dbReference>
<dbReference type="EMBL" id="DS268466">
    <property type="protein sequence ID" value="EFP06999.1"/>
    <property type="molecule type" value="Genomic_DNA"/>
</dbReference>
<dbReference type="SUPFAM" id="SSF54001">
    <property type="entry name" value="Cysteine proteinases"/>
    <property type="match status" value="1"/>
</dbReference>
<dbReference type="Pfam" id="PF00648">
    <property type="entry name" value="Peptidase_C2"/>
    <property type="match status" value="2"/>
</dbReference>
<evidence type="ECO:0000313" key="5">
    <source>
        <dbReference type="EMBL" id="EFP06999.1"/>
    </source>
</evidence>
<name>E3MQN5_CAERE</name>
<evidence type="ECO:0000256" key="3">
    <source>
        <dbReference type="PROSITE-ProRule" id="PRU00239"/>
    </source>
</evidence>
<dbReference type="Gene3D" id="3.90.70.10">
    <property type="entry name" value="Cysteine proteinases"/>
    <property type="match status" value="1"/>
</dbReference>
<proteinExistence type="inferred from homology"/>
<evidence type="ECO:0000313" key="6">
    <source>
        <dbReference type="Proteomes" id="UP000008281"/>
    </source>
</evidence>
<dbReference type="AlphaFoldDB" id="E3MQN5"/>
<evidence type="ECO:0000259" key="4">
    <source>
        <dbReference type="PROSITE" id="PS50203"/>
    </source>
</evidence>
<gene>
    <name evidence="5" type="ORF">CRE_10418</name>
</gene>
<evidence type="ECO:0000256" key="2">
    <source>
        <dbReference type="PIRSR" id="PIRSR622684-1"/>
    </source>
</evidence>
<dbReference type="InterPro" id="IPR038765">
    <property type="entry name" value="Papain-like_cys_pep_sf"/>
</dbReference>
<dbReference type="InterPro" id="IPR022684">
    <property type="entry name" value="Calpain_cysteine_protease"/>
</dbReference>
<dbReference type="InParanoid" id="E3MQN5"/>
<dbReference type="OrthoDB" id="167576at2759"/>
<accession>E3MQN5</accession>
<dbReference type="PROSITE" id="PS50203">
    <property type="entry name" value="CALPAIN_CAT"/>
    <property type="match status" value="1"/>
</dbReference>
<sequence length="487" mass="57156">MTSCAIIKSREDQQLEDCVKWVRLFLNDFSETDVFNDAGFLDFSDEKSLAWDKHGTMLNYEKVRSVGVCVYRDPWPFHAQQGNLRDCWLIAAMMTIAKRRKLMEWILPWNDFSLKHGLFFVRSSGYLMTISTPKVPDRTRFDEKNLGTGHGYSILDTGIHEGHRLVLIGSTNKKRWNGKWSELLVYNEEMTKTWNESRMKKVNRRFFWMEIDDVCQWFNGLVVCKYREGWNELRTGRCQWKDRKQERAIRIRIKERIRMTVKLIVDYGCEDTKDIVSFLGIGLINIHTINKDNKPESIVFSHSVVMTFFEKQGQEIEESDPFYLETGEYLIVFNNLFDTCVFDYELILRSPTPMNNISYEYQTFENDEASDRSFQRMVTDGARPPIELRNGLFLQEYSKGNLLLLIARNQTEKSINMSLIAKPDFKAIITIGLKIDNCLAKDKTLMPAKYFKIRPQRLYILGVMWSSSMSLENESRLSCLYCVRVSC</sequence>
<dbReference type="Proteomes" id="UP000008281">
    <property type="component" value="Unassembled WGS sequence"/>
</dbReference>
<comment type="caution">
    <text evidence="3">Lacks conserved residue(s) required for the propagation of feature annotation.</text>
</comment>
<dbReference type="eggNOG" id="KOG0045">
    <property type="taxonomic scope" value="Eukaryota"/>
</dbReference>
<protein>
    <recommendedName>
        <fullName evidence="4">Calpain catalytic domain-containing protein</fullName>
    </recommendedName>
</protein>
<dbReference type="SMART" id="SM00230">
    <property type="entry name" value="CysPc"/>
    <property type="match status" value="1"/>
</dbReference>
<organism evidence="6">
    <name type="scientific">Caenorhabditis remanei</name>
    <name type="common">Caenorhabditis vulgaris</name>
    <dbReference type="NCBI Taxonomy" id="31234"/>
    <lineage>
        <taxon>Eukaryota</taxon>
        <taxon>Metazoa</taxon>
        <taxon>Ecdysozoa</taxon>
        <taxon>Nematoda</taxon>
        <taxon>Chromadorea</taxon>
        <taxon>Rhabditida</taxon>
        <taxon>Rhabditina</taxon>
        <taxon>Rhabditomorpha</taxon>
        <taxon>Rhabditoidea</taxon>
        <taxon>Rhabditidae</taxon>
        <taxon>Peloderinae</taxon>
        <taxon>Caenorhabditis</taxon>
    </lineage>
</organism>
<feature type="domain" description="Calpain catalytic" evidence="4">
    <location>
        <begin position="144"/>
        <end position="227"/>
    </location>
</feature>
<dbReference type="InterPro" id="IPR001300">
    <property type="entry name" value="Peptidase_C2_calpain_cat"/>
</dbReference>
<feature type="active site" evidence="2">
    <location>
        <position position="172"/>
    </location>
</feature>
<feature type="active site" evidence="2">
    <location>
        <position position="150"/>
    </location>
</feature>
<dbReference type="STRING" id="31234.E3MQN5"/>
<evidence type="ECO:0000256" key="1">
    <source>
        <dbReference type="ARBA" id="ARBA00007623"/>
    </source>
</evidence>
<keyword evidence="6" id="KW-1185">Reference proteome</keyword>
<comment type="similarity">
    <text evidence="1">Belongs to the peptidase C2 family.</text>
</comment>
<dbReference type="PANTHER" id="PTHR10183:SF382">
    <property type="entry name" value="CALPAIN-15"/>
    <property type="match status" value="1"/>
</dbReference>
<dbReference type="GO" id="GO:0006508">
    <property type="term" value="P:proteolysis"/>
    <property type="evidence" value="ECO:0007669"/>
    <property type="project" value="InterPro"/>
</dbReference>
<reference evidence="5" key="1">
    <citation type="submission" date="2007-07" db="EMBL/GenBank/DDBJ databases">
        <title>PCAP assembly of the Caenorhabditis remanei genome.</title>
        <authorList>
            <consortium name="The Caenorhabditis remanei Sequencing Consortium"/>
            <person name="Wilson R.K."/>
        </authorList>
    </citation>
    <scope>NUCLEOTIDE SEQUENCE [LARGE SCALE GENOMIC DNA]</scope>
    <source>
        <strain evidence="5">PB4641</strain>
    </source>
</reference>